<protein>
    <recommendedName>
        <fullName evidence="6">Cell wall binding repeat-containing protein</fullName>
    </recommendedName>
</protein>
<dbReference type="Pfam" id="PF01473">
    <property type="entry name" value="Choline_bind_1"/>
    <property type="match status" value="1"/>
</dbReference>
<sequence length="89" mass="10432">MKKITLPILMFAVFIVPAASHAEETVVLKNDTNKEEQVITQTRWIKEGSIWSYYGQHGVKKTSWLHDGGKWYYFNSDGKRELSNQWQIE</sequence>
<dbReference type="RefSeq" id="WP_230574380.1">
    <property type="nucleotide sequence ID" value="NZ_CAKJTI010000004.1"/>
</dbReference>
<dbReference type="Gene3D" id="2.10.270.10">
    <property type="entry name" value="Cholin Binding"/>
    <property type="match status" value="1"/>
</dbReference>
<keyword evidence="1" id="KW-0677">Repeat</keyword>
<keyword evidence="5" id="KW-1185">Reference proteome</keyword>
<keyword evidence="3" id="KW-0732">Signal</keyword>
<reference evidence="4 5" key="1">
    <citation type="submission" date="2021-10" db="EMBL/GenBank/DDBJ databases">
        <authorList>
            <person name="Criscuolo A."/>
        </authorList>
    </citation>
    <scope>NUCLEOTIDE SEQUENCE [LARGE SCALE GENOMIC DNA]</scope>
    <source>
        <strain evidence="5">CIP 111899</strain>
    </source>
</reference>
<evidence type="ECO:0000313" key="4">
    <source>
        <dbReference type="EMBL" id="CAG9612184.1"/>
    </source>
</evidence>
<feature type="repeat" description="Cell wall-binding" evidence="2">
    <location>
        <begin position="61"/>
        <end position="80"/>
    </location>
</feature>
<dbReference type="PROSITE" id="PS51170">
    <property type="entry name" value="CW"/>
    <property type="match status" value="1"/>
</dbReference>
<organism evidence="4 5">
    <name type="scientific">Bacillus rhizoplanae</name>
    <dbReference type="NCBI Taxonomy" id="2880966"/>
    <lineage>
        <taxon>Bacteria</taxon>
        <taxon>Bacillati</taxon>
        <taxon>Bacillota</taxon>
        <taxon>Bacilli</taxon>
        <taxon>Bacillales</taxon>
        <taxon>Bacillaceae</taxon>
        <taxon>Bacillus</taxon>
    </lineage>
</organism>
<comment type="caution">
    <text evidence="4">The sequence shown here is derived from an EMBL/GenBank/DDBJ whole genome shotgun (WGS) entry which is preliminary data.</text>
</comment>
<feature type="signal peptide" evidence="3">
    <location>
        <begin position="1"/>
        <end position="22"/>
    </location>
</feature>
<evidence type="ECO:0000256" key="3">
    <source>
        <dbReference type="SAM" id="SignalP"/>
    </source>
</evidence>
<evidence type="ECO:0008006" key="6">
    <source>
        <dbReference type="Google" id="ProtNLM"/>
    </source>
</evidence>
<evidence type="ECO:0000313" key="5">
    <source>
        <dbReference type="Proteomes" id="UP000789423"/>
    </source>
</evidence>
<evidence type="ECO:0000256" key="2">
    <source>
        <dbReference type="PROSITE-ProRule" id="PRU00591"/>
    </source>
</evidence>
<evidence type="ECO:0000256" key="1">
    <source>
        <dbReference type="ARBA" id="ARBA00022737"/>
    </source>
</evidence>
<proteinExistence type="predicted"/>
<dbReference type="SUPFAM" id="SSF69360">
    <property type="entry name" value="Cell wall binding repeat"/>
    <property type="match status" value="1"/>
</dbReference>
<dbReference type="InterPro" id="IPR018337">
    <property type="entry name" value="Cell_wall/Cho-bd_repeat"/>
</dbReference>
<accession>A0ABN7ZY18</accession>
<dbReference type="Proteomes" id="UP000789423">
    <property type="component" value="Unassembled WGS sequence"/>
</dbReference>
<name>A0ABN7ZY18_9BACI</name>
<feature type="chain" id="PRO_5045358773" description="Cell wall binding repeat-containing protein" evidence="3">
    <location>
        <begin position="23"/>
        <end position="89"/>
    </location>
</feature>
<gene>
    <name evidence="4" type="ORF">BACCIP111899_01356</name>
</gene>
<dbReference type="EMBL" id="CAKJTI010000004">
    <property type="protein sequence ID" value="CAG9612184.1"/>
    <property type="molecule type" value="Genomic_DNA"/>
</dbReference>